<dbReference type="InParanoid" id="C4VBM3"/>
<dbReference type="VEuPathDB" id="MicrosporidiaDB:NCER_102208"/>
<accession>C4VBM3</accession>
<dbReference type="Proteomes" id="UP000009082">
    <property type="component" value="Unassembled WGS sequence"/>
</dbReference>
<evidence type="ECO:0000313" key="1">
    <source>
        <dbReference type="EMBL" id="EEQ81379.1"/>
    </source>
</evidence>
<dbReference type="AlphaFoldDB" id="C4VBM3"/>
<name>C4VBM3_VAIC1</name>
<proteinExistence type="predicted"/>
<sequence length="95" mass="11400">MMANEQINFILLTINDSNSDLEIEHIKDKIFIRYVIFYNLDNLITEFIEEQEHNSMTVDNSMKNSVMYKKKAADCMIERSQWHNDFFSIILIIEF</sequence>
<reference evidence="1 2" key="1">
    <citation type="journal article" date="2009" name="PLoS Pathog.">
        <title>Genomic analyses of the microsporidian Nosema ceranae, an emergent pathogen of honey bees.</title>
        <authorList>
            <person name="Cornman R.S."/>
            <person name="Chen Y.P."/>
            <person name="Schatz M.C."/>
            <person name="Street C."/>
            <person name="Zhao Y."/>
            <person name="Desany B."/>
            <person name="Egholm M."/>
            <person name="Hutchison S."/>
            <person name="Pettis J.S."/>
            <person name="Lipkin W.I."/>
            <person name="Evans J.D."/>
        </authorList>
    </citation>
    <scope>NUCLEOTIDE SEQUENCE [LARGE SCALE GENOMIC DNA]</scope>
    <source>
        <strain evidence="1 2">BRL01</strain>
    </source>
</reference>
<evidence type="ECO:0000313" key="2">
    <source>
        <dbReference type="Proteomes" id="UP000009082"/>
    </source>
</evidence>
<comment type="caution">
    <text evidence="1">The sequence shown here is derived from an EMBL/GenBank/DDBJ whole genome shotgun (WGS) entry which is preliminary data.</text>
</comment>
<protein>
    <submittedName>
        <fullName evidence="1">Uncharacterized protein</fullName>
    </submittedName>
</protein>
<gene>
    <name evidence="1" type="ORF">NCER_102208</name>
</gene>
<dbReference type="EMBL" id="ACOL01000659">
    <property type="protein sequence ID" value="EEQ81379.1"/>
    <property type="molecule type" value="Genomic_DNA"/>
</dbReference>
<organism evidence="1 2">
    <name type="scientific">Vairimorpha ceranae (strain BRL01)</name>
    <name type="common">Microsporidian parasite</name>
    <name type="synonym">Nosema ceranae</name>
    <dbReference type="NCBI Taxonomy" id="578460"/>
    <lineage>
        <taxon>Eukaryota</taxon>
        <taxon>Fungi</taxon>
        <taxon>Fungi incertae sedis</taxon>
        <taxon>Microsporidia</taxon>
        <taxon>Nosematidae</taxon>
        <taxon>Vairimorpha</taxon>
    </lineage>
</organism>
<dbReference type="HOGENOM" id="CLU_2373351_0_0_1"/>
<dbReference type="KEGG" id="nce:NCER_102208"/>